<name>A0A0F8XZP7_9ZZZZ</name>
<accession>A0A0F8XZP7</accession>
<gene>
    <name evidence="2" type="ORF">LCGC14_2883400</name>
</gene>
<proteinExistence type="predicted"/>
<evidence type="ECO:0000313" key="2">
    <source>
        <dbReference type="EMBL" id="KKK74478.1"/>
    </source>
</evidence>
<comment type="caution">
    <text evidence="2">The sequence shown here is derived from an EMBL/GenBank/DDBJ whole genome shotgun (WGS) entry which is preliminary data.</text>
</comment>
<evidence type="ECO:0000256" key="1">
    <source>
        <dbReference type="SAM" id="MobiDB-lite"/>
    </source>
</evidence>
<dbReference type="EMBL" id="LAZR01056299">
    <property type="protein sequence ID" value="KKK74478.1"/>
    <property type="molecule type" value="Genomic_DNA"/>
</dbReference>
<sequence length="110" mass="12098">MSLQVLRIIREEIARAKENTPYARHALLEALGLTISERVEKECIEIDAKALLRDHMRKGGDPATFELPGEGLPEPERCLQRAGDIVPGLGGPLPDEPVERCLLDPSHNGP</sequence>
<feature type="non-terminal residue" evidence="2">
    <location>
        <position position="110"/>
    </location>
</feature>
<protein>
    <submittedName>
        <fullName evidence="2">Uncharacterized protein</fullName>
    </submittedName>
</protein>
<organism evidence="2">
    <name type="scientific">marine sediment metagenome</name>
    <dbReference type="NCBI Taxonomy" id="412755"/>
    <lineage>
        <taxon>unclassified sequences</taxon>
        <taxon>metagenomes</taxon>
        <taxon>ecological metagenomes</taxon>
    </lineage>
</organism>
<reference evidence="2" key="1">
    <citation type="journal article" date="2015" name="Nature">
        <title>Complex archaea that bridge the gap between prokaryotes and eukaryotes.</title>
        <authorList>
            <person name="Spang A."/>
            <person name="Saw J.H."/>
            <person name="Jorgensen S.L."/>
            <person name="Zaremba-Niedzwiedzka K."/>
            <person name="Martijn J."/>
            <person name="Lind A.E."/>
            <person name="van Eijk R."/>
            <person name="Schleper C."/>
            <person name="Guy L."/>
            <person name="Ettema T.J."/>
        </authorList>
    </citation>
    <scope>NUCLEOTIDE SEQUENCE</scope>
</reference>
<feature type="region of interest" description="Disordered" evidence="1">
    <location>
        <begin position="88"/>
        <end position="110"/>
    </location>
</feature>
<dbReference type="AlphaFoldDB" id="A0A0F8XZP7"/>